<reference evidence="3 4" key="1">
    <citation type="journal article" date="2013" name="PLoS Genet.">
        <title>The genome and development-dependent transcriptomes of Pyronema confluens: a window into fungal evolution.</title>
        <authorList>
            <person name="Traeger S."/>
            <person name="Altegoer F."/>
            <person name="Freitag M."/>
            <person name="Gabaldon T."/>
            <person name="Kempken F."/>
            <person name="Kumar A."/>
            <person name="Marcet-Houben M."/>
            <person name="Poggeler S."/>
            <person name="Stajich J.E."/>
            <person name="Nowrousian M."/>
        </authorList>
    </citation>
    <scope>NUCLEOTIDE SEQUENCE [LARGE SCALE GENOMIC DNA]</scope>
    <source>
        <strain evidence="4">CBS 100304</strain>
        <tissue evidence="3">Vegetative mycelium</tissue>
    </source>
</reference>
<proteinExistence type="predicted"/>
<evidence type="ECO:0000259" key="2">
    <source>
        <dbReference type="Pfam" id="PF24883"/>
    </source>
</evidence>
<feature type="domain" description="Nephrocystin 3-like N-terminal" evidence="2">
    <location>
        <begin position="28"/>
        <end position="89"/>
    </location>
</feature>
<evidence type="ECO:0000313" key="3">
    <source>
        <dbReference type="EMBL" id="CCX11324.1"/>
    </source>
</evidence>
<dbReference type="OrthoDB" id="2146628at2759"/>
<dbReference type="PANTHER" id="PTHR10039">
    <property type="entry name" value="AMELOGENIN"/>
    <property type="match status" value="1"/>
</dbReference>
<evidence type="ECO:0000256" key="1">
    <source>
        <dbReference type="ARBA" id="ARBA00022737"/>
    </source>
</evidence>
<evidence type="ECO:0000313" key="4">
    <source>
        <dbReference type="Proteomes" id="UP000018144"/>
    </source>
</evidence>
<gene>
    <name evidence="3" type="ORF">PCON_10918</name>
</gene>
<keyword evidence="1" id="KW-0677">Repeat</keyword>
<accession>U4L4B9</accession>
<organism evidence="3 4">
    <name type="scientific">Pyronema omphalodes (strain CBS 100304)</name>
    <name type="common">Pyronema confluens</name>
    <dbReference type="NCBI Taxonomy" id="1076935"/>
    <lineage>
        <taxon>Eukaryota</taxon>
        <taxon>Fungi</taxon>
        <taxon>Dikarya</taxon>
        <taxon>Ascomycota</taxon>
        <taxon>Pezizomycotina</taxon>
        <taxon>Pezizomycetes</taxon>
        <taxon>Pezizales</taxon>
        <taxon>Pyronemataceae</taxon>
        <taxon>Pyronema</taxon>
    </lineage>
</organism>
<keyword evidence="4" id="KW-1185">Reference proteome</keyword>
<dbReference type="STRING" id="1076935.U4L4B9"/>
<sequence length="208" mass="24178">MASYQFLDFRYSDAMDNEVLENPSYGDNITLDEACQLLREALRKFDLVYLCLDALDECQEHRTPFLSSLKDLFKDFGLSRCLKLFLTGRPQVDQYVNMHITGPFLFSMTLSANKDDMLTYIKYQIEHDDSGIIMGADFMNEIVETNFYGRSNAVAYSRFLLHALQIQHVLEQLTIRSWQEALKAMPKMLDQAFEVTIQRIQNQSVARK</sequence>
<dbReference type="AlphaFoldDB" id="U4L4B9"/>
<dbReference type="InterPro" id="IPR056884">
    <property type="entry name" value="NPHP3-like_N"/>
</dbReference>
<dbReference type="Proteomes" id="UP000018144">
    <property type="component" value="Unassembled WGS sequence"/>
</dbReference>
<dbReference type="PANTHER" id="PTHR10039:SF16">
    <property type="entry name" value="GPI INOSITOL-DEACYLASE"/>
    <property type="match status" value="1"/>
</dbReference>
<dbReference type="EMBL" id="HF935605">
    <property type="protein sequence ID" value="CCX11324.1"/>
    <property type="molecule type" value="Genomic_DNA"/>
</dbReference>
<dbReference type="Pfam" id="PF24883">
    <property type="entry name" value="NPHP3_N"/>
    <property type="match status" value="1"/>
</dbReference>
<protein>
    <submittedName>
        <fullName evidence="3">Similar to ankyrin repeat-containing protein, putative [Penicillium marneffei ATCC 18224] acc. no. XP_002144344</fullName>
    </submittedName>
</protein>
<name>U4L4B9_PYROM</name>